<dbReference type="EMBL" id="BNCF01000021">
    <property type="protein sequence ID" value="GHE43854.1"/>
    <property type="molecule type" value="Genomic_DNA"/>
</dbReference>
<evidence type="ECO:0000313" key="2">
    <source>
        <dbReference type="Proteomes" id="UP000636453"/>
    </source>
</evidence>
<dbReference type="Proteomes" id="UP000636453">
    <property type="component" value="Unassembled WGS sequence"/>
</dbReference>
<dbReference type="RefSeq" id="WP_189766656.1">
    <property type="nucleotide sequence ID" value="NZ_BNCF01000021.1"/>
</dbReference>
<gene>
    <name evidence="1" type="ORF">GCM10007167_26950</name>
</gene>
<keyword evidence="2" id="KW-1185">Reference proteome</keyword>
<reference evidence="1" key="1">
    <citation type="journal article" date="2014" name="Int. J. Syst. Evol. Microbiol.">
        <title>Complete genome sequence of Corynebacterium casei LMG S-19264T (=DSM 44701T), isolated from a smear-ripened cheese.</title>
        <authorList>
            <consortium name="US DOE Joint Genome Institute (JGI-PGF)"/>
            <person name="Walter F."/>
            <person name="Albersmeier A."/>
            <person name="Kalinowski J."/>
            <person name="Ruckert C."/>
        </authorList>
    </citation>
    <scope>NUCLEOTIDE SEQUENCE</scope>
    <source>
        <strain evidence="1">KCTC 32020</strain>
    </source>
</reference>
<proteinExistence type="predicted"/>
<name>A0A918ZBC6_9GAMM</name>
<dbReference type="AlphaFoldDB" id="A0A918ZBC6"/>
<protein>
    <submittedName>
        <fullName evidence="1">Alanine acetyltransferase</fullName>
    </submittedName>
</protein>
<evidence type="ECO:0000313" key="1">
    <source>
        <dbReference type="EMBL" id="GHE43854.1"/>
    </source>
</evidence>
<accession>A0A918ZBC6</accession>
<organism evidence="1 2">
    <name type="scientific">Vulcaniibacterium thermophilum</name>
    <dbReference type="NCBI Taxonomy" id="1169913"/>
    <lineage>
        <taxon>Bacteria</taxon>
        <taxon>Pseudomonadati</taxon>
        <taxon>Pseudomonadota</taxon>
        <taxon>Gammaproteobacteria</taxon>
        <taxon>Lysobacterales</taxon>
        <taxon>Lysobacteraceae</taxon>
        <taxon>Vulcaniibacterium</taxon>
    </lineage>
</organism>
<sequence>MNVSWDPEQRQWLEAMGYTLWALAVPGDAAVAPPVEAARGGSQAAREAAAALFAQDAPPRRTPAATPSAVASAPLRGDRLLRAVLRAAGRRPEDGLDPEIAARVDTARLRGDPSAKRALWPYLRSLRRRRG</sequence>
<comment type="caution">
    <text evidence="1">The sequence shown here is derived from an EMBL/GenBank/DDBJ whole genome shotgun (WGS) entry which is preliminary data.</text>
</comment>
<reference evidence="1" key="2">
    <citation type="submission" date="2020-09" db="EMBL/GenBank/DDBJ databases">
        <authorList>
            <person name="Sun Q."/>
            <person name="Kim S."/>
        </authorList>
    </citation>
    <scope>NUCLEOTIDE SEQUENCE</scope>
    <source>
        <strain evidence="1">KCTC 32020</strain>
    </source>
</reference>